<evidence type="ECO:0000256" key="5">
    <source>
        <dbReference type="ARBA" id="ARBA00022989"/>
    </source>
</evidence>
<feature type="transmembrane region" description="Helical" evidence="7">
    <location>
        <begin position="62"/>
        <end position="78"/>
    </location>
</feature>
<feature type="transmembrane region" description="Helical" evidence="7">
    <location>
        <begin position="177"/>
        <end position="196"/>
    </location>
</feature>
<dbReference type="OrthoDB" id="9813298at2"/>
<feature type="transmembrane region" description="Helical" evidence="7">
    <location>
        <begin position="90"/>
        <end position="110"/>
    </location>
</feature>
<dbReference type="InterPro" id="IPR006213">
    <property type="entry name" value="Bax_inhbtr1_CS"/>
</dbReference>
<dbReference type="CDD" id="cd10433">
    <property type="entry name" value="YccA_like"/>
    <property type="match status" value="1"/>
</dbReference>
<dbReference type="Pfam" id="PF01027">
    <property type="entry name" value="Bax1-I"/>
    <property type="match status" value="1"/>
</dbReference>
<comment type="subcellular location">
    <subcellularLocation>
        <location evidence="1">Cell membrane</location>
        <topology evidence="1">Multi-pass membrane protein</topology>
    </subcellularLocation>
</comment>
<feature type="transmembrane region" description="Helical" evidence="7">
    <location>
        <begin position="150"/>
        <end position="171"/>
    </location>
</feature>
<evidence type="ECO:0000256" key="3">
    <source>
        <dbReference type="ARBA" id="ARBA00022475"/>
    </source>
</evidence>
<protein>
    <submittedName>
        <fullName evidence="8">Modulator of FtsH protease</fullName>
    </submittedName>
</protein>
<keyword evidence="8" id="KW-0378">Hydrolase</keyword>
<evidence type="ECO:0000313" key="9">
    <source>
        <dbReference type="Proteomes" id="UP000198519"/>
    </source>
</evidence>
<gene>
    <name evidence="8" type="ORF">SAMN04487963_2981</name>
</gene>
<dbReference type="AlphaFoldDB" id="A0A1I4RW58"/>
<dbReference type="Proteomes" id="UP000198519">
    <property type="component" value="Unassembled WGS sequence"/>
</dbReference>
<dbReference type="EMBL" id="FOUE01000004">
    <property type="protein sequence ID" value="SFM56399.1"/>
    <property type="molecule type" value="Genomic_DNA"/>
</dbReference>
<name>A0A1I4RW58_9GAMM</name>
<keyword evidence="9" id="KW-1185">Reference proteome</keyword>
<dbReference type="GO" id="GO:0008233">
    <property type="term" value="F:peptidase activity"/>
    <property type="evidence" value="ECO:0007669"/>
    <property type="project" value="UniProtKB-KW"/>
</dbReference>
<dbReference type="STRING" id="488535.SAMN04487963_2981"/>
<comment type="similarity">
    <text evidence="2 7">Belongs to the BI1 family.</text>
</comment>
<dbReference type="InterPro" id="IPR006214">
    <property type="entry name" value="Bax_inhibitor_1-related"/>
</dbReference>
<keyword evidence="4 7" id="KW-0812">Transmembrane</keyword>
<evidence type="ECO:0000313" key="8">
    <source>
        <dbReference type="EMBL" id="SFM56399.1"/>
    </source>
</evidence>
<feature type="transmembrane region" description="Helical" evidence="7">
    <location>
        <begin position="116"/>
        <end position="138"/>
    </location>
</feature>
<accession>A0A1I4RW58</accession>
<dbReference type="RefSeq" id="WP_092024011.1">
    <property type="nucleotide sequence ID" value="NZ_FOUE01000004.1"/>
</dbReference>
<dbReference type="GO" id="GO:0006508">
    <property type="term" value="P:proteolysis"/>
    <property type="evidence" value="ECO:0007669"/>
    <property type="project" value="UniProtKB-KW"/>
</dbReference>
<dbReference type="GO" id="GO:0005886">
    <property type="term" value="C:plasma membrane"/>
    <property type="evidence" value="ECO:0007669"/>
    <property type="project" value="UniProtKB-SubCell"/>
</dbReference>
<keyword evidence="8" id="KW-0645">Protease</keyword>
<keyword evidence="6 7" id="KW-0472">Membrane</keyword>
<feature type="transmembrane region" description="Helical" evidence="7">
    <location>
        <begin position="208"/>
        <end position="231"/>
    </location>
</feature>
<feature type="transmembrane region" description="Helical" evidence="7">
    <location>
        <begin position="36"/>
        <end position="56"/>
    </location>
</feature>
<dbReference type="PROSITE" id="PS01243">
    <property type="entry name" value="BI1"/>
    <property type="match status" value="1"/>
</dbReference>
<evidence type="ECO:0000256" key="7">
    <source>
        <dbReference type="RuleBase" id="RU004379"/>
    </source>
</evidence>
<reference evidence="9" key="1">
    <citation type="submission" date="2016-10" db="EMBL/GenBank/DDBJ databases">
        <authorList>
            <person name="Varghese N."/>
            <person name="Submissions S."/>
        </authorList>
    </citation>
    <scope>NUCLEOTIDE SEQUENCE [LARGE SCALE GENOMIC DNA]</scope>
    <source>
        <strain evidence="9">CGMCC 1.7061</strain>
    </source>
</reference>
<proteinExistence type="inferred from homology"/>
<evidence type="ECO:0000256" key="6">
    <source>
        <dbReference type="ARBA" id="ARBA00023136"/>
    </source>
</evidence>
<evidence type="ECO:0000256" key="1">
    <source>
        <dbReference type="ARBA" id="ARBA00004651"/>
    </source>
</evidence>
<dbReference type="PANTHER" id="PTHR23291">
    <property type="entry name" value="BAX INHIBITOR-RELATED"/>
    <property type="match status" value="1"/>
</dbReference>
<organism evidence="8 9">
    <name type="scientific">Marinobacter zhejiangensis</name>
    <dbReference type="NCBI Taxonomy" id="488535"/>
    <lineage>
        <taxon>Bacteria</taxon>
        <taxon>Pseudomonadati</taxon>
        <taxon>Pseudomonadota</taxon>
        <taxon>Gammaproteobacteria</taxon>
        <taxon>Pseudomonadales</taxon>
        <taxon>Marinobacteraceae</taxon>
        <taxon>Marinobacter</taxon>
    </lineage>
</organism>
<evidence type="ECO:0000256" key="2">
    <source>
        <dbReference type="ARBA" id="ARBA00010350"/>
    </source>
</evidence>
<sequence>MEHRNVNAQHGQGMYSASHAGTDLSASTTKVLRNTYSLLAMTLAFSAIMAAVSMSVGLGRGASLVCSITALVLVWFVLPRTANSSAGIGVVFAFTGLMGLSLGPMLHYYLALPSGGAMVMQALGGTALVFFSLFAYVVTTEKDFSFMGGFLFAGLMVVLFAMVGGLVASLFGVDVSAFQLAMSAAIVLLMSGFILFDTSRIVNGGETNYIMATTALYLNIYNLFVSLLHLIGAFSDD</sequence>
<keyword evidence="3" id="KW-1003">Cell membrane</keyword>
<keyword evidence="5 7" id="KW-1133">Transmembrane helix</keyword>
<dbReference type="PANTHER" id="PTHR23291:SF115">
    <property type="entry name" value="MODULATOR OF FTSH PROTEASE YCCA"/>
    <property type="match status" value="1"/>
</dbReference>
<evidence type="ECO:0000256" key="4">
    <source>
        <dbReference type="ARBA" id="ARBA00022692"/>
    </source>
</evidence>